<feature type="domain" description="GAF" evidence="1">
    <location>
        <begin position="49"/>
        <end position="152"/>
    </location>
</feature>
<evidence type="ECO:0000313" key="3">
    <source>
        <dbReference type="Proteomes" id="UP000478636"/>
    </source>
</evidence>
<dbReference type="InterPro" id="IPR003018">
    <property type="entry name" value="GAF"/>
</dbReference>
<dbReference type="Proteomes" id="UP000478636">
    <property type="component" value="Unassembled WGS sequence"/>
</dbReference>
<dbReference type="AlphaFoldDB" id="A0A6L7A5C1"/>
<dbReference type="EMBL" id="WSZI01000013">
    <property type="protein sequence ID" value="MWN20746.1"/>
    <property type="molecule type" value="Genomic_DNA"/>
</dbReference>
<proteinExistence type="predicted"/>
<dbReference type="InterPro" id="IPR029016">
    <property type="entry name" value="GAF-like_dom_sf"/>
</dbReference>
<dbReference type="SUPFAM" id="SSF55781">
    <property type="entry name" value="GAF domain-like"/>
    <property type="match status" value="1"/>
</dbReference>
<name>A0A6L7A5C1_LEULA</name>
<reference evidence="2 3" key="1">
    <citation type="submission" date="2019-12" db="EMBL/GenBank/DDBJ databases">
        <title>Complete genome sequence of Leuconostoc lactis strain AVN1 provides insights into metabolic potential.</title>
        <authorList>
            <person name="Besrour N."/>
            <person name="Najjari A."/>
            <person name="Fhoula I."/>
            <person name="Jaballah S."/>
            <person name="Klibi N."/>
            <person name="Ouzari H.I."/>
        </authorList>
    </citation>
    <scope>NUCLEOTIDE SEQUENCE [LARGE SCALE GENOMIC DNA]</scope>
    <source>
        <strain evidence="2 3">AVN1</strain>
    </source>
</reference>
<dbReference type="RefSeq" id="WP_029509051.1">
    <property type="nucleotide sequence ID" value="NZ_CAUSCP010000019.1"/>
</dbReference>
<protein>
    <submittedName>
        <fullName evidence="2">GAF domain-containing protein</fullName>
    </submittedName>
</protein>
<dbReference type="Gene3D" id="3.30.450.40">
    <property type="match status" value="1"/>
</dbReference>
<comment type="caution">
    <text evidence="2">The sequence shown here is derived from an EMBL/GenBank/DDBJ whole genome shotgun (WGS) entry which is preliminary data.</text>
</comment>
<evidence type="ECO:0000313" key="2">
    <source>
        <dbReference type="EMBL" id="MWN20746.1"/>
    </source>
</evidence>
<dbReference type="Pfam" id="PF13185">
    <property type="entry name" value="GAF_2"/>
    <property type="match status" value="1"/>
</dbReference>
<accession>A0A6L7A5C1</accession>
<gene>
    <name evidence="2" type="ORF">GQS40_03545</name>
</gene>
<sequence length="159" mass="17259">MSAVQSPAPLISQLLDTWIQGEGSQDFPMANYANAAAILYQNVADINWVGFYLYDDTQNQLVVGPFLGKPAVALIAPEAGVVGHAFSVQETVVVDDVNTFANHIVCDPNSNAEIVIPLTTADGRRLGVLDIDSPTRQRFSAQDRADLEHFVQTLLAYVK</sequence>
<evidence type="ECO:0000259" key="1">
    <source>
        <dbReference type="Pfam" id="PF13185"/>
    </source>
</evidence>
<organism evidence="2 3">
    <name type="scientific">Leuconostoc lactis</name>
    <dbReference type="NCBI Taxonomy" id="1246"/>
    <lineage>
        <taxon>Bacteria</taxon>
        <taxon>Bacillati</taxon>
        <taxon>Bacillota</taxon>
        <taxon>Bacilli</taxon>
        <taxon>Lactobacillales</taxon>
        <taxon>Lactobacillaceae</taxon>
        <taxon>Leuconostoc</taxon>
    </lineage>
</organism>